<protein>
    <submittedName>
        <fullName evidence="1">Uncharacterized protein</fullName>
    </submittedName>
</protein>
<gene>
    <name evidence="1" type="ORF">BLL52_4266</name>
</gene>
<name>A0A1Q8Y8Y1_9BURK</name>
<dbReference type="AlphaFoldDB" id="A0A1Q8Y8Y1"/>
<dbReference type="Proteomes" id="UP000185911">
    <property type="component" value="Unassembled WGS sequence"/>
</dbReference>
<comment type="caution">
    <text evidence="1">The sequence shown here is derived from an EMBL/GenBank/DDBJ whole genome shotgun (WGS) entry which is preliminary data.</text>
</comment>
<keyword evidence="2" id="KW-1185">Reference proteome</keyword>
<evidence type="ECO:0000313" key="2">
    <source>
        <dbReference type="Proteomes" id="UP000185911"/>
    </source>
</evidence>
<reference evidence="1 2" key="1">
    <citation type="submission" date="2017-01" db="EMBL/GenBank/DDBJ databases">
        <title>Genome sequence of Rhodoferax antarcticus ANT.BR, a psychrophilic purple nonsulfur bacterium from an Antarctic microbial mat.</title>
        <authorList>
            <person name="Baker J."/>
            <person name="Riester C."/>
            <person name="Skinner B."/>
            <person name="Newell A."/>
            <person name="Swingley W."/>
            <person name="Madigan M."/>
            <person name="Jung D."/>
            <person name="Asao M."/>
            <person name="Chen M."/>
            <person name="Loughlin P."/>
            <person name="Pan H."/>
            <person name="Lin S."/>
            <person name="Li N."/>
            <person name="Shaw J."/>
            <person name="Prado M."/>
            <person name="Sherman C."/>
            <person name="Li X."/>
            <person name="Tang J."/>
            <person name="Blankenship R."/>
            <person name="Zhao T."/>
            <person name="Touchman J."/>
            <person name="Sattley M."/>
        </authorList>
    </citation>
    <scope>NUCLEOTIDE SEQUENCE [LARGE SCALE GENOMIC DNA]</scope>
    <source>
        <strain evidence="1 2">ANT.BR</strain>
    </source>
</reference>
<dbReference type="EMBL" id="MSYM01000020">
    <property type="protein sequence ID" value="OLP04506.1"/>
    <property type="molecule type" value="Genomic_DNA"/>
</dbReference>
<evidence type="ECO:0000313" key="1">
    <source>
        <dbReference type="EMBL" id="OLP04506.1"/>
    </source>
</evidence>
<proteinExistence type="predicted"/>
<organism evidence="1 2">
    <name type="scientific">Rhodoferax antarcticus ANT.BR</name>
    <dbReference type="NCBI Taxonomy" id="1111071"/>
    <lineage>
        <taxon>Bacteria</taxon>
        <taxon>Pseudomonadati</taxon>
        <taxon>Pseudomonadota</taxon>
        <taxon>Betaproteobacteria</taxon>
        <taxon>Burkholderiales</taxon>
        <taxon>Comamonadaceae</taxon>
        <taxon>Rhodoferax</taxon>
    </lineage>
</organism>
<sequence length="43" mass="5110">MVGANSFQTWNYWERGHRPMPLAMWTVFLLATGQHSDYVLQRI</sequence>
<accession>A0A1Q8Y8Y1</accession>